<organism evidence="1 2">
    <name type="scientific">Agaricus bisporus var. burnettii</name>
    <dbReference type="NCBI Taxonomy" id="192524"/>
    <lineage>
        <taxon>Eukaryota</taxon>
        <taxon>Fungi</taxon>
        <taxon>Dikarya</taxon>
        <taxon>Basidiomycota</taxon>
        <taxon>Agaricomycotina</taxon>
        <taxon>Agaricomycetes</taxon>
        <taxon>Agaricomycetidae</taxon>
        <taxon>Agaricales</taxon>
        <taxon>Agaricineae</taxon>
        <taxon>Agaricaceae</taxon>
        <taxon>Agaricus</taxon>
    </lineage>
</organism>
<proteinExistence type="predicted"/>
<name>A0A8H7F7J0_AGABI</name>
<gene>
    <name evidence="1" type="ORF">Agabi119p4_1548</name>
</gene>
<dbReference type="AlphaFoldDB" id="A0A8H7F7J0"/>
<sequence length="92" mass="10070">MTVDLKGLSRTSNLESGKRALSHPILYLDSGQPFGIYFRTSSWELSSPINIKGALVHCLHFTPSAVRSSTHVGIAAECRHMSQSCHQLFAPS</sequence>
<evidence type="ECO:0000313" key="1">
    <source>
        <dbReference type="EMBL" id="KAF7782172.1"/>
    </source>
</evidence>
<evidence type="ECO:0000313" key="2">
    <source>
        <dbReference type="Proteomes" id="UP000629468"/>
    </source>
</evidence>
<dbReference type="EMBL" id="JABXXO010000003">
    <property type="protein sequence ID" value="KAF7782172.1"/>
    <property type="molecule type" value="Genomic_DNA"/>
</dbReference>
<protein>
    <submittedName>
        <fullName evidence="1">Uncharacterized protein</fullName>
    </submittedName>
</protein>
<comment type="caution">
    <text evidence="1">The sequence shown here is derived from an EMBL/GenBank/DDBJ whole genome shotgun (WGS) entry which is preliminary data.</text>
</comment>
<accession>A0A8H7F7J0</accession>
<dbReference type="Proteomes" id="UP000629468">
    <property type="component" value="Unassembled WGS sequence"/>
</dbReference>
<reference evidence="1 2" key="1">
    <citation type="journal article" name="Sci. Rep.">
        <title>Telomere-to-telomere assembled and centromere annotated genomes of the two main subspecies of the button mushroom Agaricus bisporus reveal especially polymorphic chromosome ends.</title>
        <authorList>
            <person name="Sonnenberg A.S.M."/>
            <person name="Sedaghat-Telgerd N."/>
            <person name="Lavrijssen B."/>
            <person name="Ohm R.A."/>
            <person name="Hendrickx P.M."/>
            <person name="Scholtmeijer K."/>
            <person name="Baars J.J.P."/>
            <person name="van Peer A."/>
        </authorList>
    </citation>
    <scope>NUCLEOTIDE SEQUENCE [LARGE SCALE GENOMIC DNA]</scope>
    <source>
        <strain evidence="1 2">H119_p4</strain>
    </source>
</reference>